<dbReference type="AlphaFoldDB" id="A0A5C5RW25"/>
<name>A0A5C5RW25_9ACTN</name>
<dbReference type="EMBL" id="VIGX01000015">
    <property type="protein sequence ID" value="TWS27256.1"/>
    <property type="molecule type" value="Genomic_DNA"/>
</dbReference>
<dbReference type="OrthoDB" id="3730242at2"/>
<dbReference type="RefSeq" id="WP_146488571.1">
    <property type="nucleotide sequence ID" value="NZ_VIGX01000015.1"/>
</dbReference>
<evidence type="ECO:0000313" key="1">
    <source>
        <dbReference type="EMBL" id="TWS27256.1"/>
    </source>
</evidence>
<accession>A0A5C5RW25</accession>
<comment type="caution">
    <text evidence="1">The sequence shown here is derived from an EMBL/GenBank/DDBJ whole genome shotgun (WGS) entry which is preliminary data.</text>
</comment>
<proteinExistence type="predicted"/>
<organism evidence="1 2">
    <name type="scientific">Tsukamurella conjunctivitidis</name>
    <dbReference type="NCBI Taxonomy" id="2592068"/>
    <lineage>
        <taxon>Bacteria</taxon>
        <taxon>Bacillati</taxon>
        <taxon>Actinomycetota</taxon>
        <taxon>Actinomycetes</taxon>
        <taxon>Mycobacteriales</taxon>
        <taxon>Tsukamurellaceae</taxon>
        <taxon>Tsukamurella</taxon>
    </lineage>
</organism>
<gene>
    <name evidence="1" type="ORF">FK530_19100</name>
</gene>
<dbReference type="Proteomes" id="UP000319375">
    <property type="component" value="Unassembled WGS sequence"/>
</dbReference>
<sequence length="155" mass="16021">MTDIIESSDLPDDVASNAMVDMWVAGANAKAVRVAPCLGSTTPGPTEDQLAEAKLILAGAVIRWSQAGAGAVQQQVAGPFSQTLDTRQRGGYNLWPSEISQLQDICKTSGQQAYGIDTVQVIGGHSPICSIYFGGGACSCGASIAGQPIYETDVS</sequence>
<reference evidence="1 2" key="1">
    <citation type="submission" date="2019-06" db="EMBL/GenBank/DDBJ databases">
        <title>Tsukamurella conjunctivitidis sp. nov., Tsukamurella assacharolytica sp. nov. and Tsukamurella sputae sp. nov. isolated from patients with conjunctivitis, bacteraemia (lymphoma) and respiratory infection (sputum) in Hong Kong.</title>
        <authorList>
            <person name="Teng J.L.L."/>
            <person name="Lee H.H."/>
            <person name="Fong J.Y.H."/>
            <person name="Fok K.M.N."/>
            <person name="Lau S.K.P."/>
            <person name="Woo P.C.Y."/>
        </authorList>
    </citation>
    <scope>NUCLEOTIDE SEQUENCE [LARGE SCALE GENOMIC DNA]</scope>
    <source>
        <strain evidence="1 2">HKU72</strain>
    </source>
</reference>
<keyword evidence="2" id="KW-1185">Reference proteome</keyword>
<evidence type="ECO:0008006" key="3">
    <source>
        <dbReference type="Google" id="ProtNLM"/>
    </source>
</evidence>
<protein>
    <recommendedName>
        <fullName evidence="3">Head-to-tail adaptor</fullName>
    </recommendedName>
</protein>
<evidence type="ECO:0000313" key="2">
    <source>
        <dbReference type="Proteomes" id="UP000319375"/>
    </source>
</evidence>